<gene>
    <name evidence="2" type="ORF">C176_05213</name>
</gene>
<reference evidence="2 3" key="1">
    <citation type="journal article" date="2014" name="BMC Genomics">
        <title>Genomic comparison of sporeforming bacilli isolated from milk.</title>
        <authorList>
            <person name="Moreno Switt A.I."/>
            <person name="Andrus A.D."/>
            <person name="Ranieri M.L."/>
            <person name="Orsi R.H."/>
            <person name="Ivy R."/>
            <person name="den Bakker H.C."/>
            <person name="Martin N.H."/>
            <person name="Wiedmann M."/>
            <person name="Boor K.J."/>
        </authorList>
    </citation>
    <scope>NUCLEOTIDE SEQUENCE [LARGE SCALE GENOMIC DNA]</scope>
    <source>
        <strain evidence="2 3">FSL R5-213</strain>
    </source>
</reference>
<keyword evidence="1" id="KW-0472">Membrane</keyword>
<keyword evidence="3" id="KW-1185">Reference proteome</keyword>
<proteinExistence type="predicted"/>
<keyword evidence="1" id="KW-1133">Transmembrane helix</keyword>
<evidence type="ECO:0000313" key="3">
    <source>
        <dbReference type="Proteomes" id="UP000019062"/>
    </source>
</evidence>
<sequence length="93" mass="11004">MELSGWIFMTIAVFYFPLFVWLSFTYIESTKEPKRRPIYYGFLLSFCIFNILNNTLLKLNSSYGLSIIASFIVLFSVFMLLAVMRDKKVIEEY</sequence>
<feature type="transmembrane region" description="Helical" evidence="1">
    <location>
        <begin position="63"/>
        <end position="83"/>
    </location>
</feature>
<evidence type="ECO:0000256" key="1">
    <source>
        <dbReference type="SAM" id="Phobius"/>
    </source>
</evidence>
<dbReference type="Proteomes" id="UP000019062">
    <property type="component" value="Unassembled WGS sequence"/>
</dbReference>
<dbReference type="RefSeq" id="WP_038180761.1">
    <property type="nucleotide sequence ID" value="NZ_ASQA01000009.1"/>
</dbReference>
<evidence type="ECO:0000313" key="2">
    <source>
        <dbReference type="EMBL" id="ETT87525.1"/>
    </source>
</evidence>
<feature type="transmembrane region" description="Helical" evidence="1">
    <location>
        <begin position="38"/>
        <end position="57"/>
    </location>
</feature>
<accession>W4F438</accession>
<keyword evidence="1" id="KW-0812">Transmembrane</keyword>
<name>W4F438_9BACL</name>
<dbReference type="EMBL" id="ASQA01000009">
    <property type="protein sequence ID" value="ETT87525.1"/>
    <property type="molecule type" value="Genomic_DNA"/>
</dbReference>
<protein>
    <submittedName>
        <fullName evidence="2">Uncharacterized protein</fullName>
    </submittedName>
</protein>
<dbReference type="AlphaFoldDB" id="W4F438"/>
<comment type="caution">
    <text evidence="2">The sequence shown here is derived from an EMBL/GenBank/DDBJ whole genome shotgun (WGS) entry which is preliminary data.</text>
</comment>
<organism evidence="2 3">
    <name type="scientific">Viridibacillus arenosi FSL R5-213</name>
    <dbReference type="NCBI Taxonomy" id="1227360"/>
    <lineage>
        <taxon>Bacteria</taxon>
        <taxon>Bacillati</taxon>
        <taxon>Bacillota</taxon>
        <taxon>Bacilli</taxon>
        <taxon>Bacillales</taxon>
        <taxon>Caryophanaceae</taxon>
        <taxon>Viridibacillus</taxon>
    </lineage>
</organism>
<feature type="transmembrane region" description="Helical" evidence="1">
    <location>
        <begin position="6"/>
        <end position="26"/>
    </location>
</feature>